<keyword evidence="3 9" id="KW-0812">Transmembrane</keyword>
<accession>A0A9W9Y8M1</accession>
<dbReference type="PRINTS" id="PR00237">
    <property type="entry name" value="GPCRRHODOPSN"/>
</dbReference>
<feature type="compositionally biased region" description="Polar residues" evidence="10">
    <location>
        <begin position="357"/>
        <end position="367"/>
    </location>
</feature>
<feature type="transmembrane region" description="Helical" evidence="11">
    <location>
        <begin position="241"/>
        <end position="265"/>
    </location>
</feature>
<dbReference type="PANTHER" id="PTHR24228">
    <property type="entry name" value="B2 BRADYKININ RECEPTOR/ANGIOTENSIN II RECEPTOR"/>
    <property type="match status" value="1"/>
</dbReference>
<evidence type="ECO:0000256" key="4">
    <source>
        <dbReference type="ARBA" id="ARBA00022989"/>
    </source>
</evidence>
<dbReference type="Pfam" id="PF00001">
    <property type="entry name" value="7tm_1"/>
    <property type="match status" value="1"/>
</dbReference>
<keyword evidence="5 9" id="KW-0297">G-protein coupled receptor</keyword>
<evidence type="ECO:0000256" key="11">
    <source>
        <dbReference type="SAM" id="Phobius"/>
    </source>
</evidence>
<feature type="compositionally biased region" description="Basic and acidic residues" evidence="10">
    <location>
        <begin position="320"/>
        <end position="346"/>
    </location>
</feature>
<name>A0A9W9Y8M1_9CNID</name>
<feature type="transmembrane region" description="Helical" evidence="11">
    <location>
        <begin position="141"/>
        <end position="161"/>
    </location>
</feature>
<evidence type="ECO:0000259" key="12">
    <source>
        <dbReference type="PROSITE" id="PS50262"/>
    </source>
</evidence>
<comment type="caution">
    <text evidence="13">The sequence shown here is derived from an EMBL/GenBank/DDBJ whole genome shotgun (WGS) entry which is preliminary data.</text>
</comment>
<evidence type="ECO:0000256" key="6">
    <source>
        <dbReference type="ARBA" id="ARBA00023136"/>
    </source>
</evidence>
<evidence type="ECO:0000256" key="2">
    <source>
        <dbReference type="ARBA" id="ARBA00022475"/>
    </source>
</evidence>
<dbReference type="SMART" id="SM01381">
    <property type="entry name" value="7TM_GPCR_Srsx"/>
    <property type="match status" value="1"/>
</dbReference>
<dbReference type="Proteomes" id="UP001163046">
    <property type="component" value="Unassembled WGS sequence"/>
</dbReference>
<keyword evidence="2" id="KW-1003">Cell membrane</keyword>
<dbReference type="CDD" id="cd00637">
    <property type="entry name" value="7tm_classA_rhodopsin-like"/>
    <property type="match status" value="1"/>
</dbReference>
<dbReference type="InterPro" id="IPR017452">
    <property type="entry name" value="GPCR_Rhodpsn_7TM"/>
</dbReference>
<comment type="subcellular location">
    <subcellularLocation>
        <location evidence="1">Cell membrane</location>
        <topology evidence="1">Multi-pass membrane protein</topology>
    </subcellularLocation>
</comment>
<protein>
    <submittedName>
        <fullName evidence="13">Melatonin receptor</fullName>
    </submittedName>
</protein>
<proteinExistence type="inferred from homology"/>
<keyword evidence="4 11" id="KW-1133">Transmembrane helix</keyword>
<evidence type="ECO:0000313" key="14">
    <source>
        <dbReference type="Proteomes" id="UP001163046"/>
    </source>
</evidence>
<feature type="transmembrane region" description="Helical" evidence="11">
    <location>
        <begin position="61"/>
        <end position="87"/>
    </location>
</feature>
<feature type="transmembrane region" description="Helical" evidence="11">
    <location>
        <begin position="277"/>
        <end position="298"/>
    </location>
</feature>
<evidence type="ECO:0000256" key="5">
    <source>
        <dbReference type="ARBA" id="ARBA00023040"/>
    </source>
</evidence>
<evidence type="ECO:0000256" key="1">
    <source>
        <dbReference type="ARBA" id="ARBA00004651"/>
    </source>
</evidence>
<dbReference type="InterPro" id="IPR000276">
    <property type="entry name" value="GPCR_Rhodpsn"/>
</dbReference>
<dbReference type="EMBL" id="MU827816">
    <property type="protein sequence ID" value="KAJ7323149.1"/>
    <property type="molecule type" value="Genomic_DNA"/>
</dbReference>
<dbReference type="AlphaFoldDB" id="A0A9W9Y8M1"/>
<dbReference type="GO" id="GO:0005886">
    <property type="term" value="C:plasma membrane"/>
    <property type="evidence" value="ECO:0007669"/>
    <property type="project" value="UniProtKB-SubCell"/>
</dbReference>
<evidence type="ECO:0000313" key="13">
    <source>
        <dbReference type="EMBL" id="KAJ7323149.1"/>
    </source>
</evidence>
<keyword evidence="7 9" id="KW-0675">Receptor</keyword>
<organism evidence="13 14">
    <name type="scientific">Desmophyllum pertusum</name>
    <dbReference type="NCBI Taxonomy" id="174260"/>
    <lineage>
        <taxon>Eukaryota</taxon>
        <taxon>Metazoa</taxon>
        <taxon>Cnidaria</taxon>
        <taxon>Anthozoa</taxon>
        <taxon>Hexacorallia</taxon>
        <taxon>Scleractinia</taxon>
        <taxon>Caryophylliina</taxon>
        <taxon>Caryophylliidae</taxon>
        <taxon>Desmophyllum</taxon>
    </lineage>
</organism>
<feature type="transmembrane region" description="Helical" evidence="11">
    <location>
        <begin position="28"/>
        <end position="49"/>
    </location>
</feature>
<feature type="region of interest" description="Disordered" evidence="10">
    <location>
        <begin position="320"/>
        <end position="367"/>
    </location>
</feature>
<feature type="transmembrane region" description="Helical" evidence="11">
    <location>
        <begin position="99"/>
        <end position="120"/>
    </location>
</feature>
<dbReference type="SUPFAM" id="SSF81321">
    <property type="entry name" value="Family A G protein-coupled receptor-like"/>
    <property type="match status" value="1"/>
</dbReference>
<gene>
    <name evidence="13" type="primary">MTNR1A_18</name>
    <name evidence="13" type="ORF">OS493_032153</name>
</gene>
<evidence type="ECO:0000256" key="9">
    <source>
        <dbReference type="RuleBase" id="RU000688"/>
    </source>
</evidence>
<dbReference type="PANTHER" id="PTHR24228:SF59">
    <property type="entry name" value="NEUROPEPTIDE RECEPTOR 15"/>
    <property type="match status" value="1"/>
</dbReference>
<evidence type="ECO:0000256" key="8">
    <source>
        <dbReference type="ARBA" id="ARBA00023224"/>
    </source>
</evidence>
<reference evidence="13" key="1">
    <citation type="submission" date="2023-01" db="EMBL/GenBank/DDBJ databases">
        <title>Genome assembly of the deep-sea coral Lophelia pertusa.</title>
        <authorList>
            <person name="Herrera S."/>
            <person name="Cordes E."/>
        </authorList>
    </citation>
    <scope>NUCLEOTIDE SEQUENCE</scope>
    <source>
        <strain evidence="13">USNM1676648</strain>
        <tissue evidence="13">Polyp</tissue>
    </source>
</reference>
<keyword evidence="6 11" id="KW-0472">Membrane</keyword>
<dbReference type="PROSITE" id="PS50262">
    <property type="entry name" value="G_PROTEIN_RECEP_F1_2"/>
    <property type="match status" value="1"/>
</dbReference>
<comment type="similarity">
    <text evidence="9">Belongs to the G-protein coupled receptor 1 family.</text>
</comment>
<dbReference type="GO" id="GO:0004930">
    <property type="term" value="F:G protein-coupled receptor activity"/>
    <property type="evidence" value="ECO:0007669"/>
    <property type="project" value="UniProtKB-KW"/>
</dbReference>
<evidence type="ECO:0000256" key="7">
    <source>
        <dbReference type="ARBA" id="ARBA00023170"/>
    </source>
</evidence>
<dbReference type="Gene3D" id="1.20.1070.10">
    <property type="entry name" value="Rhodopsin 7-helix transmembrane proteins"/>
    <property type="match status" value="1"/>
</dbReference>
<evidence type="ECO:0000256" key="3">
    <source>
        <dbReference type="ARBA" id="ARBA00022692"/>
    </source>
</evidence>
<evidence type="ECO:0000256" key="10">
    <source>
        <dbReference type="SAM" id="MobiDB-lite"/>
    </source>
</evidence>
<dbReference type="PROSITE" id="PS00237">
    <property type="entry name" value="G_PROTEIN_RECEP_F1_1"/>
    <property type="match status" value="1"/>
</dbReference>
<dbReference type="OrthoDB" id="10044919at2759"/>
<keyword evidence="14" id="KW-1185">Reference proteome</keyword>
<sequence length="367" mass="40914">MSSTTSKSHSSLHEELLSRSTASAAGEAFLYAFIVFIGTVGNVAVLLVLYKNHRLRNIPAYFVISLAISDIVMLDLLAPFSIAVLVTGRWLFGDVICQIQGFAVMLVACASLGTLALVAINRYFHIVKTSKYRNIYTPRNAILIVVCGWLAALITPLTYIAGGKDYVFQPGKFFCFMEAKFTLLVLPFYIFIGISMIILVVCYLSVFKALRVHERTVASNLRSGNTRQTAISLEDIKVTKILFATVVGFILCWTPVLVIDIVDAFLGSEWELTRGTYYMYTVFGITSSAINPIIYGVMNPSYRKAYLRLFGFRRLGRVEDAPTSKGPKRERAELQMERPKTVDSHVPELSNAPHNKYSVQQHSSSSK</sequence>
<feature type="transmembrane region" description="Helical" evidence="11">
    <location>
        <begin position="181"/>
        <end position="206"/>
    </location>
</feature>
<feature type="domain" description="G-protein coupled receptors family 1 profile" evidence="12">
    <location>
        <begin position="41"/>
        <end position="295"/>
    </location>
</feature>
<keyword evidence="8 9" id="KW-0807">Transducer</keyword>